<protein>
    <submittedName>
        <fullName evidence="6">Nitrous oxidase accessory protein</fullName>
    </submittedName>
</protein>
<keyword evidence="7" id="KW-1185">Reference proteome</keyword>
<evidence type="ECO:0000256" key="3">
    <source>
        <dbReference type="ARBA" id="ARBA00022786"/>
    </source>
</evidence>
<dbReference type="PANTHER" id="PTHR22990">
    <property type="entry name" value="F-BOX ONLY PROTEIN"/>
    <property type="match status" value="1"/>
</dbReference>
<dbReference type="Pfam" id="PF05048">
    <property type="entry name" value="NosD"/>
    <property type="match status" value="1"/>
</dbReference>
<dbReference type="NCBIfam" id="TIGR03804">
    <property type="entry name" value="para_beta_helix"/>
    <property type="match status" value="2"/>
</dbReference>
<feature type="domain" description="Carbohydrate-binding/sugar hydrolysis" evidence="5">
    <location>
        <begin position="37"/>
        <end position="185"/>
    </location>
</feature>
<reference evidence="6 7" key="1">
    <citation type="submission" date="2018-11" db="EMBL/GenBank/DDBJ databases">
        <title>Genomic Encyclopedia of Type Strains, Phase IV (KMG-IV): sequencing the most valuable type-strain genomes for metagenomic binning, comparative biology and taxonomic classification.</title>
        <authorList>
            <person name="Goeker M."/>
        </authorList>
    </citation>
    <scope>NUCLEOTIDE SEQUENCE [LARGE SCALE GENOMIC DNA]</scope>
    <source>
        <strain evidence="6 7">DSM 100275</strain>
    </source>
</reference>
<dbReference type="SMART" id="SM00722">
    <property type="entry name" value="CASH"/>
    <property type="match status" value="2"/>
</dbReference>
<dbReference type="InterPro" id="IPR026464">
    <property type="entry name" value="NosD_copper_fam"/>
</dbReference>
<proteinExistence type="predicted"/>
<dbReference type="InterPro" id="IPR007742">
    <property type="entry name" value="NosD_dom"/>
</dbReference>
<dbReference type="InterPro" id="IPR011050">
    <property type="entry name" value="Pectin_lyase_fold/virulence"/>
</dbReference>
<dbReference type="InterPro" id="IPR012334">
    <property type="entry name" value="Pectin_lyas_fold"/>
</dbReference>
<evidence type="ECO:0000259" key="5">
    <source>
        <dbReference type="SMART" id="SM00722"/>
    </source>
</evidence>
<comment type="caution">
    <text evidence="6">The sequence shown here is derived from an EMBL/GenBank/DDBJ whole genome shotgun (WGS) entry which is preliminary data.</text>
</comment>
<dbReference type="InterPro" id="IPR022441">
    <property type="entry name" value="Para_beta_helix_rpt-2"/>
</dbReference>
<evidence type="ECO:0000313" key="7">
    <source>
        <dbReference type="Proteomes" id="UP000276634"/>
    </source>
</evidence>
<keyword evidence="4" id="KW-0732">Signal</keyword>
<name>A0A3N1Y0R4_9GAMM</name>
<evidence type="ECO:0000256" key="4">
    <source>
        <dbReference type="SAM" id="SignalP"/>
    </source>
</evidence>
<sequence>MMLRRLLLLWLLAAAAQAGVVAVPAGGAGLAEALAEARDGDVLRLAPGVHRGGVVVGRAVTLEGLPGAVVDGGGAGDVIRVRAAGVTIRNLEIRNSGKSLTKQHAGIFAERSAAGLRVLGNRFENNLFGIWVHAAAGPVIRGNRIHGAARLRSQDRGNGIHLFNVTDGVVEDNEIWGTRDGVYLDNTRGTRIARNRMHDLRFGVHYMYSQHNRLEGNRTTRTRCGYALMQSDHLTVVGNVSEDDENYGILMNYINYSEIRGNVVRRVRRGRDPGAGAAVAGAEGKALFIYNSVYNRIVDNVFADSEIGVHITAGSEDNVFAGNVFSGNRRQVKYVATRPQEWSEGGRGNYWSDYLGWDLDGDGIGEVPHEPNDGVDLILWRYPLARVFMHSPAVEVLRWAQRVFPVLRPPGVRDSHPLVQPPAPAQPS</sequence>
<dbReference type="AlphaFoldDB" id="A0A3N1Y0R4"/>
<evidence type="ECO:0000256" key="1">
    <source>
        <dbReference type="ARBA" id="ARBA00004906"/>
    </source>
</evidence>
<dbReference type="SMART" id="SM00710">
    <property type="entry name" value="PbH1"/>
    <property type="match status" value="10"/>
</dbReference>
<gene>
    <name evidence="6" type="ORF">EDC57_1590</name>
</gene>
<keyword evidence="3" id="KW-0833">Ubl conjugation pathway</keyword>
<feature type="chain" id="PRO_5018330463" evidence="4">
    <location>
        <begin position="19"/>
        <end position="428"/>
    </location>
</feature>
<evidence type="ECO:0000256" key="2">
    <source>
        <dbReference type="ARBA" id="ARBA00022737"/>
    </source>
</evidence>
<comment type="pathway">
    <text evidence="1">Protein modification; protein ubiquitination.</text>
</comment>
<evidence type="ECO:0000313" key="6">
    <source>
        <dbReference type="EMBL" id="ROR32390.1"/>
    </source>
</evidence>
<dbReference type="NCBIfam" id="TIGR04247">
    <property type="entry name" value="NosD_copper_fam"/>
    <property type="match status" value="1"/>
</dbReference>
<dbReference type="Gene3D" id="2.160.20.10">
    <property type="entry name" value="Single-stranded right-handed beta-helix, Pectin lyase-like"/>
    <property type="match status" value="2"/>
</dbReference>
<feature type="domain" description="Carbohydrate-binding/sugar hydrolysis" evidence="5">
    <location>
        <begin position="191"/>
        <end position="378"/>
    </location>
</feature>
<dbReference type="EMBL" id="RJVI01000002">
    <property type="protein sequence ID" value="ROR32390.1"/>
    <property type="molecule type" value="Genomic_DNA"/>
</dbReference>
<dbReference type="InterPro" id="IPR006626">
    <property type="entry name" value="PbH1"/>
</dbReference>
<dbReference type="Proteomes" id="UP000276634">
    <property type="component" value="Unassembled WGS sequence"/>
</dbReference>
<organism evidence="6 7">
    <name type="scientific">Inmirania thermothiophila</name>
    <dbReference type="NCBI Taxonomy" id="1750597"/>
    <lineage>
        <taxon>Bacteria</taxon>
        <taxon>Pseudomonadati</taxon>
        <taxon>Pseudomonadota</taxon>
        <taxon>Gammaproteobacteria</taxon>
        <taxon>Chromatiales</taxon>
        <taxon>Ectothiorhodospiraceae</taxon>
        <taxon>Inmirania</taxon>
    </lineage>
</organism>
<keyword evidence="2" id="KW-0677">Repeat</keyword>
<accession>A0A3N1Y0R4</accession>
<dbReference type="InterPro" id="IPR051550">
    <property type="entry name" value="SCF-Subunits/Alg-Epimerases"/>
</dbReference>
<dbReference type="PANTHER" id="PTHR22990:SF15">
    <property type="entry name" value="F-BOX ONLY PROTEIN 10"/>
    <property type="match status" value="1"/>
</dbReference>
<dbReference type="InterPro" id="IPR006633">
    <property type="entry name" value="Carb-bd_sugar_hydrolysis-dom"/>
</dbReference>
<dbReference type="SUPFAM" id="SSF51126">
    <property type="entry name" value="Pectin lyase-like"/>
    <property type="match status" value="1"/>
</dbReference>
<feature type="signal peptide" evidence="4">
    <location>
        <begin position="1"/>
        <end position="18"/>
    </location>
</feature>